<gene>
    <name evidence="1" type="ORF">MAXJ12_23402</name>
</gene>
<proteinExistence type="predicted"/>
<reference evidence="1 2" key="1">
    <citation type="journal article" date="2012" name="J. Bacteriol.">
        <title>Draft Genome Sequence of Mesorhizobium alhagi CCNWXJ12-2T, a Novel Salt-Resistant Species Isolated from the Desert of Northwestern China.</title>
        <authorList>
            <person name="Zhou M."/>
            <person name="Chen W."/>
            <person name="Chen H."/>
            <person name="Wei G."/>
        </authorList>
    </citation>
    <scope>NUCLEOTIDE SEQUENCE [LARGE SCALE GENOMIC DNA]</scope>
    <source>
        <strain evidence="1 2">CCNWXJ12-2</strain>
    </source>
</reference>
<dbReference type="EMBL" id="AHAM01000189">
    <property type="protein sequence ID" value="EHK54824.1"/>
    <property type="molecule type" value="Genomic_DNA"/>
</dbReference>
<evidence type="ECO:0000313" key="1">
    <source>
        <dbReference type="EMBL" id="EHK54824.1"/>
    </source>
</evidence>
<name>H0HWT1_9HYPH</name>
<sequence>MDELAECSTDAYRNIPPAEAEERFYAKYAVQKLAP</sequence>
<accession>H0HWT1</accession>
<protein>
    <submittedName>
        <fullName evidence="1">Uncharacterized protein</fullName>
    </submittedName>
</protein>
<dbReference type="Proteomes" id="UP000003250">
    <property type="component" value="Unassembled WGS sequence"/>
</dbReference>
<dbReference type="AlphaFoldDB" id="H0HWT1"/>
<keyword evidence="2" id="KW-1185">Reference proteome</keyword>
<evidence type="ECO:0000313" key="2">
    <source>
        <dbReference type="Proteomes" id="UP000003250"/>
    </source>
</evidence>
<organism evidence="1 2">
    <name type="scientific">Mesorhizobium alhagi CCNWXJ12-2</name>
    <dbReference type="NCBI Taxonomy" id="1107882"/>
    <lineage>
        <taxon>Bacteria</taxon>
        <taxon>Pseudomonadati</taxon>
        <taxon>Pseudomonadota</taxon>
        <taxon>Alphaproteobacteria</taxon>
        <taxon>Hyphomicrobiales</taxon>
        <taxon>Phyllobacteriaceae</taxon>
        <taxon>Allomesorhizobium</taxon>
    </lineage>
</organism>